<dbReference type="EMBL" id="KV453912">
    <property type="protein sequence ID" value="ODV79049.1"/>
    <property type="molecule type" value="Genomic_DNA"/>
</dbReference>
<protein>
    <submittedName>
        <fullName evidence="1">Uncharacterized protein</fullName>
    </submittedName>
</protein>
<dbReference type="Proteomes" id="UP000094285">
    <property type="component" value="Unassembled WGS sequence"/>
</dbReference>
<proteinExistence type="predicted"/>
<evidence type="ECO:0000313" key="1">
    <source>
        <dbReference type="EMBL" id="ODV79049.1"/>
    </source>
</evidence>
<evidence type="ECO:0000313" key="2">
    <source>
        <dbReference type="Proteomes" id="UP000094285"/>
    </source>
</evidence>
<organism evidence="1 2">
    <name type="scientific">Suhomyces tanzawaensis NRRL Y-17324</name>
    <dbReference type="NCBI Taxonomy" id="984487"/>
    <lineage>
        <taxon>Eukaryota</taxon>
        <taxon>Fungi</taxon>
        <taxon>Dikarya</taxon>
        <taxon>Ascomycota</taxon>
        <taxon>Saccharomycotina</taxon>
        <taxon>Pichiomycetes</taxon>
        <taxon>Debaryomycetaceae</taxon>
        <taxon>Suhomyces</taxon>
    </lineage>
</organism>
<dbReference type="RefSeq" id="XP_020064171.1">
    <property type="nucleotide sequence ID" value="XM_020207658.1"/>
</dbReference>
<keyword evidence="2" id="KW-1185">Reference proteome</keyword>
<dbReference type="AlphaFoldDB" id="A0A1E4SHR0"/>
<dbReference type="GeneID" id="30981795"/>
<accession>A0A1E4SHR0</accession>
<reference evidence="2" key="1">
    <citation type="submission" date="2016-05" db="EMBL/GenBank/DDBJ databases">
        <title>Comparative genomics of biotechnologically important yeasts.</title>
        <authorList>
            <consortium name="DOE Joint Genome Institute"/>
            <person name="Riley R."/>
            <person name="Haridas S."/>
            <person name="Wolfe K.H."/>
            <person name="Lopes M.R."/>
            <person name="Hittinger C.T."/>
            <person name="Goker M."/>
            <person name="Salamov A."/>
            <person name="Wisecaver J."/>
            <person name="Long T.M."/>
            <person name="Aerts A.L."/>
            <person name="Barry K."/>
            <person name="Choi C."/>
            <person name="Clum A."/>
            <person name="Coughlan A.Y."/>
            <person name="Deshpande S."/>
            <person name="Douglass A.P."/>
            <person name="Hanson S.J."/>
            <person name="Klenk H.-P."/>
            <person name="Labutti K."/>
            <person name="Lapidus A."/>
            <person name="Lindquist E."/>
            <person name="Lipzen A."/>
            <person name="Meier-Kolthoff J.P."/>
            <person name="Ohm R.A."/>
            <person name="Otillar R.P."/>
            <person name="Pangilinan J."/>
            <person name="Peng Y."/>
            <person name="Rokas A."/>
            <person name="Rosa C.A."/>
            <person name="Scheuner C."/>
            <person name="Sibirny A.A."/>
            <person name="Slot J.C."/>
            <person name="Stielow J.B."/>
            <person name="Sun H."/>
            <person name="Kurtzman C.P."/>
            <person name="Blackwell M."/>
            <person name="Grigoriev I.V."/>
            <person name="Jeffries T.W."/>
        </authorList>
    </citation>
    <scope>NUCLEOTIDE SEQUENCE [LARGE SCALE GENOMIC DNA]</scope>
    <source>
        <strain evidence="2">NRRL Y-17324</strain>
    </source>
</reference>
<gene>
    <name evidence="1" type="ORF">CANTADRAFT_26123</name>
</gene>
<name>A0A1E4SHR0_9ASCO</name>
<sequence length="294" mass="33839">MFRDCLSKFKFGKKKGEEPSVPVPEIPLTVEESLFGSLVEIPERKPVYWAFQKNRNPLKGELPKKLNAITRSLLLRSDKVLLKYKNTVYDGPSAYLYSLDGVDCIDSNFLPSVDDEQFPHVEIKRKGRGYKLKQSIKRKFRKAFPKNSKEDSGIKMENPLSLSYQISTTENMGTSGNASLFTSKSIFGFEFKKIKYSLGSFFVSTEGKPKSQKKVETKHGTPVKKLKHEFDDNSIGVDYILEGFDDASFEDIIKTRTRDELKRMDKVFEVVLDHLRKGLHENSVFYQKTYSQRK</sequence>